<dbReference type="AlphaFoldDB" id="A0A0C9XZX3"/>
<name>A0A0C9XZX3_9AGAR</name>
<organism evidence="2 3">
    <name type="scientific">Laccaria amethystina LaAM-08-1</name>
    <dbReference type="NCBI Taxonomy" id="1095629"/>
    <lineage>
        <taxon>Eukaryota</taxon>
        <taxon>Fungi</taxon>
        <taxon>Dikarya</taxon>
        <taxon>Basidiomycota</taxon>
        <taxon>Agaricomycotina</taxon>
        <taxon>Agaricomycetes</taxon>
        <taxon>Agaricomycetidae</taxon>
        <taxon>Agaricales</taxon>
        <taxon>Agaricineae</taxon>
        <taxon>Hydnangiaceae</taxon>
        <taxon>Laccaria</taxon>
    </lineage>
</organism>
<reference evidence="2 3" key="1">
    <citation type="submission" date="2014-04" db="EMBL/GenBank/DDBJ databases">
        <authorList>
            <consortium name="DOE Joint Genome Institute"/>
            <person name="Kuo A."/>
            <person name="Kohler A."/>
            <person name="Nagy L.G."/>
            <person name="Floudas D."/>
            <person name="Copeland A."/>
            <person name="Barry K.W."/>
            <person name="Cichocki N."/>
            <person name="Veneault-Fourrey C."/>
            <person name="LaButti K."/>
            <person name="Lindquist E.A."/>
            <person name="Lipzen A."/>
            <person name="Lundell T."/>
            <person name="Morin E."/>
            <person name="Murat C."/>
            <person name="Sun H."/>
            <person name="Tunlid A."/>
            <person name="Henrissat B."/>
            <person name="Grigoriev I.V."/>
            <person name="Hibbett D.S."/>
            <person name="Martin F."/>
            <person name="Nordberg H.P."/>
            <person name="Cantor M.N."/>
            <person name="Hua S.X."/>
        </authorList>
    </citation>
    <scope>NUCLEOTIDE SEQUENCE [LARGE SCALE GENOMIC DNA]</scope>
    <source>
        <strain evidence="2 3">LaAM-08-1</strain>
    </source>
</reference>
<keyword evidence="1" id="KW-0732">Signal</keyword>
<dbReference type="EMBL" id="KN838608">
    <property type="protein sequence ID" value="KIK01343.1"/>
    <property type="molecule type" value="Genomic_DNA"/>
</dbReference>
<evidence type="ECO:0000256" key="1">
    <source>
        <dbReference type="SAM" id="SignalP"/>
    </source>
</evidence>
<sequence>MQDDVKTWWACLLVLLGYLPPGQLPAKAYAFTIDETGSRSLRCFNATMASLQPCVGFTDVLDVALINGSRSVSLLDIAAPVEKQIKTSNSWEPTHRGTRIGQMLL</sequence>
<keyword evidence="3" id="KW-1185">Reference proteome</keyword>
<evidence type="ECO:0000313" key="2">
    <source>
        <dbReference type="EMBL" id="KIK01343.1"/>
    </source>
</evidence>
<dbReference type="OrthoDB" id="3094433at2759"/>
<gene>
    <name evidence="2" type="ORF">K443DRAFT_98803</name>
</gene>
<protein>
    <submittedName>
        <fullName evidence="2">Uncharacterized protein</fullName>
    </submittedName>
</protein>
<proteinExistence type="predicted"/>
<dbReference type="HOGENOM" id="CLU_2237047_0_0_1"/>
<feature type="chain" id="PRO_5002217174" evidence="1">
    <location>
        <begin position="31"/>
        <end position="105"/>
    </location>
</feature>
<evidence type="ECO:0000313" key="3">
    <source>
        <dbReference type="Proteomes" id="UP000054477"/>
    </source>
</evidence>
<feature type="signal peptide" evidence="1">
    <location>
        <begin position="1"/>
        <end position="30"/>
    </location>
</feature>
<accession>A0A0C9XZX3</accession>
<dbReference type="Proteomes" id="UP000054477">
    <property type="component" value="Unassembled WGS sequence"/>
</dbReference>
<reference evidence="3" key="2">
    <citation type="submission" date="2015-01" db="EMBL/GenBank/DDBJ databases">
        <title>Evolutionary Origins and Diversification of the Mycorrhizal Mutualists.</title>
        <authorList>
            <consortium name="DOE Joint Genome Institute"/>
            <consortium name="Mycorrhizal Genomics Consortium"/>
            <person name="Kohler A."/>
            <person name="Kuo A."/>
            <person name="Nagy L.G."/>
            <person name="Floudas D."/>
            <person name="Copeland A."/>
            <person name="Barry K.W."/>
            <person name="Cichocki N."/>
            <person name="Veneault-Fourrey C."/>
            <person name="LaButti K."/>
            <person name="Lindquist E.A."/>
            <person name="Lipzen A."/>
            <person name="Lundell T."/>
            <person name="Morin E."/>
            <person name="Murat C."/>
            <person name="Riley R."/>
            <person name="Ohm R."/>
            <person name="Sun H."/>
            <person name="Tunlid A."/>
            <person name="Henrissat B."/>
            <person name="Grigoriev I.V."/>
            <person name="Hibbett D.S."/>
            <person name="Martin F."/>
        </authorList>
    </citation>
    <scope>NUCLEOTIDE SEQUENCE [LARGE SCALE GENOMIC DNA]</scope>
    <source>
        <strain evidence="3">LaAM-08-1</strain>
    </source>
</reference>